<dbReference type="AlphaFoldDB" id="A0A7J6MR33"/>
<dbReference type="SMART" id="SM00220">
    <property type="entry name" value="S_TKc"/>
    <property type="match status" value="1"/>
</dbReference>
<dbReference type="InterPro" id="IPR011009">
    <property type="entry name" value="Kinase-like_dom_sf"/>
</dbReference>
<evidence type="ECO:0000313" key="3">
    <source>
        <dbReference type="Proteomes" id="UP000591131"/>
    </source>
</evidence>
<gene>
    <name evidence="2" type="primary">UHMK1_3</name>
    <name evidence="2" type="ORF">FOL47_009881</name>
</gene>
<keyword evidence="2" id="KW-0808">Transferase</keyword>
<evidence type="ECO:0000313" key="2">
    <source>
        <dbReference type="EMBL" id="KAF4673964.1"/>
    </source>
</evidence>
<dbReference type="Pfam" id="PF00069">
    <property type="entry name" value="Pkinase"/>
    <property type="match status" value="1"/>
</dbReference>
<dbReference type="PANTHER" id="PTHR24347">
    <property type="entry name" value="SERINE/THREONINE-PROTEIN KINASE"/>
    <property type="match status" value="1"/>
</dbReference>
<dbReference type="Proteomes" id="UP000591131">
    <property type="component" value="Unassembled WGS sequence"/>
</dbReference>
<reference evidence="2 3" key="1">
    <citation type="submission" date="2020-04" db="EMBL/GenBank/DDBJ databases">
        <title>Perkinsus chesapeaki whole genome sequence.</title>
        <authorList>
            <person name="Bogema D.R."/>
        </authorList>
    </citation>
    <scope>NUCLEOTIDE SEQUENCE [LARGE SCALE GENOMIC DNA]</scope>
    <source>
        <strain evidence="2">ATCC PRA-425</strain>
    </source>
</reference>
<dbReference type="PROSITE" id="PS50011">
    <property type="entry name" value="PROTEIN_KINASE_DOM"/>
    <property type="match status" value="1"/>
</dbReference>
<dbReference type="Gene3D" id="1.10.510.10">
    <property type="entry name" value="Transferase(Phosphotransferase) domain 1"/>
    <property type="match status" value="1"/>
</dbReference>
<keyword evidence="3" id="KW-1185">Reference proteome</keyword>
<accession>A0A7J6MR33</accession>
<dbReference type="InterPro" id="IPR008271">
    <property type="entry name" value="Ser/Thr_kinase_AS"/>
</dbReference>
<dbReference type="SUPFAM" id="SSF56112">
    <property type="entry name" value="Protein kinase-like (PK-like)"/>
    <property type="match status" value="1"/>
</dbReference>
<dbReference type="InterPro" id="IPR000719">
    <property type="entry name" value="Prot_kinase_dom"/>
</dbReference>
<proteinExistence type="predicted"/>
<name>A0A7J6MR33_PERCH</name>
<evidence type="ECO:0000259" key="1">
    <source>
        <dbReference type="PROSITE" id="PS50011"/>
    </source>
</evidence>
<dbReference type="GO" id="GO:0005524">
    <property type="term" value="F:ATP binding"/>
    <property type="evidence" value="ECO:0007669"/>
    <property type="project" value="InterPro"/>
</dbReference>
<dbReference type="PROSITE" id="PS00108">
    <property type="entry name" value="PROTEIN_KINASE_ST"/>
    <property type="match status" value="1"/>
</dbReference>
<organism evidence="2 3">
    <name type="scientific">Perkinsus chesapeaki</name>
    <name type="common">Clam parasite</name>
    <name type="synonym">Perkinsus andrewsi</name>
    <dbReference type="NCBI Taxonomy" id="330153"/>
    <lineage>
        <taxon>Eukaryota</taxon>
        <taxon>Sar</taxon>
        <taxon>Alveolata</taxon>
        <taxon>Perkinsozoa</taxon>
        <taxon>Perkinsea</taxon>
        <taxon>Perkinsida</taxon>
        <taxon>Perkinsidae</taxon>
        <taxon>Perkinsus</taxon>
    </lineage>
</organism>
<comment type="caution">
    <text evidence="2">The sequence shown here is derived from an EMBL/GenBank/DDBJ whole genome shotgun (WGS) entry which is preliminary data.</text>
</comment>
<dbReference type="GO" id="GO:0004672">
    <property type="term" value="F:protein kinase activity"/>
    <property type="evidence" value="ECO:0007669"/>
    <property type="project" value="InterPro"/>
</dbReference>
<protein>
    <submittedName>
        <fullName evidence="2">Serine/threonine-protein kinase Kist</fullName>
    </submittedName>
</protein>
<sequence>MQQQKPNTRLLAQSTNLTKRFEESDKIIYNSGFTCTVVQGRDRVTDNKVAIKLVQKKKLVTDAEIERARYELKYHSSLSHPNIVPLVACEETNEGFIAITPYACDGDLYELTHCTTLTEEATRNCISQILAAINYMHTQKRLVHGDIKPHNMLLRKIEGKFILLLCDFGFTEELRPHTNDVLFTQLRGTSGYFAPEQLAGRNYDGKVDVFAAGVITFTLIGGYEPFYPPDNMSEPVEFEPRYWQHVSDEAKDFMRRCLAIDPRQRMSCEEALAHPWLSMGIPKHTSPRGSAEGDYSMNPPPDESIDFWNAKDVIIKEFEACISNRSNDVPSKSESFIDHDIDLFTCADVAAGPQAAKGS</sequence>
<keyword evidence="2" id="KW-0418">Kinase</keyword>
<dbReference type="OrthoDB" id="1738954at2759"/>
<feature type="domain" description="Protein kinase" evidence="1">
    <location>
        <begin position="23"/>
        <end position="277"/>
    </location>
</feature>
<dbReference type="EMBL" id="JAAPAO010000072">
    <property type="protein sequence ID" value="KAF4673964.1"/>
    <property type="molecule type" value="Genomic_DNA"/>
</dbReference>